<name>A0A6G1GJH4_9PEZI</name>
<dbReference type="OrthoDB" id="3945463at2759"/>
<reference evidence="1" key="1">
    <citation type="journal article" date="2020" name="Stud. Mycol.">
        <title>101 Dothideomycetes genomes: a test case for predicting lifestyles and emergence of pathogens.</title>
        <authorList>
            <person name="Haridas S."/>
            <person name="Albert R."/>
            <person name="Binder M."/>
            <person name="Bloem J."/>
            <person name="Labutti K."/>
            <person name="Salamov A."/>
            <person name="Andreopoulos B."/>
            <person name="Baker S."/>
            <person name="Barry K."/>
            <person name="Bills G."/>
            <person name="Bluhm B."/>
            <person name="Cannon C."/>
            <person name="Castanera R."/>
            <person name="Culley D."/>
            <person name="Daum C."/>
            <person name="Ezra D."/>
            <person name="Gonzalez J."/>
            <person name="Henrissat B."/>
            <person name="Kuo A."/>
            <person name="Liang C."/>
            <person name="Lipzen A."/>
            <person name="Lutzoni F."/>
            <person name="Magnuson J."/>
            <person name="Mondo S."/>
            <person name="Nolan M."/>
            <person name="Ohm R."/>
            <person name="Pangilinan J."/>
            <person name="Park H.-J."/>
            <person name="Ramirez L."/>
            <person name="Alfaro M."/>
            <person name="Sun H."/>
            <person name="Tritt A."/>
            <person name="Yoshinaga Y."/>
            <person name="Zwiers L.-H."/>
            <person name="Turgeon B."/>
            <person name="Goodwin S."/>
            <person name="Spatafora J."/>
            <person name="Crous P."/>
            <person name="Grigoriev I."/>
        </authorList>
    </citation>
    <scope>NUCLEOTIDE SEQUENCE</scope>
    <source>
        <strain evidence="1">CBS 113979</strain>
    </source>
</reference>
<protein>
    <submittedName>
        <fullName evidence="1">Uncharacterized protein</fullName>
    </submittedName>
</protein>
<evidence type="ECO:0000313" key="2">
    <source>
        <dbReference type="Proteomes" id="UP000800041"/>
    </source>
</evidence>
<dbReference type="AlphaFoldDB" id="A0A6G1GJH4"/>
<feature type="non-terminal residue" evidence="1">
    <location>
        <position position="197"/>
    </location>
</feature>
<sequence>MSLCSLLLQSTNYSQNLNNHLHQTQGLSGVTKRDFLRLFWPAYLRAFTKSNILSGWRRTGLLPFDPEEVLRQIPTRLDVRKLHDVADTSSRSAINRLLLECFAGFYISTEHQRKISSTIHQLSTQVTILTSQISGLREAVGQEKKKRSRGKPLIDELRDPESKSAFFTPKKLVEAMDMIFIRDEDTRIAEATKAALK</sequence>
<organism evidence="1 2">
    <name type="scientific">Aulographum hederae CBS 113979</name>
    <dbReference type="NCBI Taxonomy" id="1176131"/>
    <lineage>
        <taxon>Eukaryota</taxon>
        <taxon>Fungi</taxon>
        <taxon>Dikarya</taxon>
        <taxon>Ascomycota</taxon>
        <taxon>Pezizomycotina</taxon>
        <taxon>Dothideomycetes</taxon>
        <taxon>Pleosporomycetidae</taxon>
        <taxon>Aulographales</taxon>
        <taxon>Aulographaceae</taxon>
    </lineage>
</organism>
<dbReference type="Proteomes" id="UP000800041">
    <property type="component" value="Unassembled WGS sequence"/>
</dbReference>
<keyword evidence="2" id="KW-1185">Reference proteome</keyword>
<gene>
    <name evidence="1" type="ORF">K402DRAFT_251980</name>
</gene>
<evidence type="ECO:0000313" key="1">
    <source>
        <dbReference type="EMBL" id="KAF1981061.1"/>
    </source>
</evidence>
<proteinExistence type="predicted"/>
<accession>A0A6G1GJH4</accession>
<dbReference type="EMBL" id="ML977209">
    <property type="protein sequence ID" value="KAF1981061.1"/>
    <property type="molecule type" value="Genomic_DNA"/>
</dbReference>